<organism evidence="2 3">
    <name type="scientific">Halopelagius fulvigenes</name>
    <dbReference type="NCBI Taxonomy" id="1198324"/>
    <lineage>
        <taxon>Archaea</taxon>
        <taxon>Methanobacteriati</taxon>
        <taxon>Methanobacteriota</taxon>
        <taxon>Stenosarchaea group</taxon>
        <taxon>Halobacteria</taxon>
        <taxon>Halobacteriales</taxon>
        <taxon>Haloferacaceae</taxon>
    </lineage>
</organism>
<keyword evidence="3" id="KW-1185">Reference proteome</keyword>
<dbReference type="AlphaFoldDB" id="A0ABD5TXU3"/>
<feature type="region of interest" description="Disordered" evidence="1">
    <location>
        <begin position="223"/>
        <end position="249"/>
    </location>
</feature>
<evidence type="ECO:0000256" key="1">
    <source>
        <dbReference type="SAM" id="MobiDB-lite"/>
    </source>
</evidence>
<dbReference type="Gene3D" id="3.40.50.12780">
    <property type="entry name" value="N-terminal domain of ligase-like"/>
    <property type="match status" value="1"/>
</dbReference>
<dbReference type="EMBL" id="JBHSXH010000015">
    <property type="protein sequence ID" value="MFC6825442.1"/>
    <property type="molecule type" value="Genomic_DNA"/>
</dbReference>
<sequence length="249" mass="25863">MTAGDGPDPVTDPAVLGDAVARDRRASATALRADAPGRSYSYHHFVTSSYKAGNVLRYLGVREGDRVDVEPDRLPEPVLTFYGAAQLGAVVSFDPDPDASDPPRAAVVPVGRESEFAPEPGSKLAVYGGPPERPTTTHWEKEVWSENPAVHPASVAADDPLLAADRTYSHADVLSAAAAVVEDADLRPGEEVAVRAPLSTPGVVAAGLVAPVLVGATVLFPDEGTEGDVRVGPGSEPRTIDPEAVFGGE</sequence>
<dbReference type="SUPFAM" id="SSF56801">
    <property type="entry name" value="Acetyl-CoA synthetase-like"/>
    <property type="match status" value="1"/>
</dbReference>
<dbReference type="Proteomes" id="UP001596408">
    <property type="component" value="Unassembled WGS sequence"/>
</dbReference>
<protein>
    <submittedName>
        <fullName evidence="2">Acetyl-CoA synthetase</fullName>
    </submittedName>
</protein>
<accession>A0ABD5TXU3</accession>
<proteinExistence type="predicted"/>
<reference evidence="2 3" key="1">
    <citation type="journal article" date="2019" name="Int. J. Syst. Evol. Microbiol.">
        <title>The Global Catalogue of Microorganisms (GCM) 10K type strain sequencing project: providing services to taxonomists for standard genome sequencing and annotation.</title>
        <authorList>
            <consortium name="The Broad Institute Genomics Platform"/>
            <consortium name="The Broad Institute Genome Sequencing Center for Infectious Disease"/>
            <person name="Wu L."/>
            <person name="Ma J."/>
        </authorList>
    </citation>
    <scope>NUCLEOTIDE SEQUENCE [LARGE SCALE GENOMIC DNA]</scope>
    <source>
        <strain evidence="2 3">YIM 94188</strain>
    </source>
</reference>
<evidence type="ECO:0000313" key="2">
    <source>
        <dbReference type="EMBL" id="MFC6825442.1"/>
    </source>
</evidence>
<dbReference type="InterPro" id="IPR042099">
    <property type="entry name" value="ANL_N_sf"/>
</dbReference>
<dbReference type="RefSeq" id="WP_379695671.1">
    <property type="nucleotide sequence ID" value="NZ_JBHSXH010000015.1"/>
</dbReference>
<comment type="caution">
    <text evidence="2">The sequence shown here is derived from an EMBL/GenBank/DDBJ whole genome shotgun (WGS) entry which is preliminary data.</text>
</comment>
<name>A0ABD5TXU3_9EURY</name>
<gene>
    <name evidence="2" type="ORF">ACFQEV_10655</name>
</gene>
<evidence type="ECO:0000313" key="3">
    <source>
        <dbReference type="Proteomes" id="UP001596408"/>
    </source>
</evidence>
<feature type="region of interest" description="Disordered" evidence="1">
    <location>
        <begin position="112"/>
        <end position="136"/>
    </location>
</feature>